<gene>
    <name evidence="1" type="ORF">TRFO_35000</name>
</gene>
<evidence type="ECO:0000313" key="2">
    <source>
        <dbReference type="Proteomes" id="UP000179807"/>
    </source>
</evidence>
<dbReference type="SUPFAM" id="SSF50978">
    <property type="entry name" value="WD40 repeat-like"/>
    <property type="match status" value="1"/>
</dbReference>
<dbReference type="GeneID" id="94844698"/>
<dbReference type="RefSeq" id="XP_068351737.1">
    <property type="nucleotide sequence ID" value="XM_068509994.1"/>
</dbReference>
<dbReference type="PANTHER" id="PTHR13743:SF112">
    <property type="entry name" value="BEACH DOMAIN-CONTAINING PROTEIN"/>
    <property type="match status" value="1"/>
</dbReference>
<dbReference type="PANTHER" id="PTHR13743">
    <property type="entry name" value="BEIGE/BEACH-RELATED"/>
    <property type="match status" value="1"/>
</dbReference>
<evidence type="ECO:0000313" key="1">
    <source>
        <dbReference type="EMBL" id="OHS98600.1"/>
    </source>
</evidence>
<accession>A0A1J4JHH5</accession>
<dbReference type="EMBL" id="MLAK01001047">
    <property type="protein sequence ID" value="OHS98600.1"/>
    <property type="molecule type" value="Genomic_DNA"/>
</dbReference>
<comment type="caution">
    <text evidence="1">The sequence shown here is derived from an EMBL/GenBank/DDBJ whole genome shotgun (WGS) entry which is preliminary data.</text>
</comment>
<sequence length="291" mass="32182">MTVASNQLYVVTNEAYLMKLKPKQIILDSSLQIPFGVGKCVAVFPKLKLIVVTSPSGDAFHTFSIESTSLFHIFSFRQQFSSLNSLTNAGKSMLVVLSQDGSLTVWDFSPSSNSFNDPLYKVNHHLVSAVDATASEDLRLVVSCDISRRIVLTELYEGTFIRSFYLPDESSVPVKVMILDAGYIVSFCEHRSHNDIRSTIHINALDSDTLGIYDHPRRVTSCCPINLHSGMSFIAVGFEDGSFFILATPDANAVHTTLFPSPVIAISYQKGENLLFLANSERQIFSLVLDL</sequence>
<dbReference type="Proteomes" id="UP000179807">
    <property type="component" value="Unassembled WGS sequence"/>
</dbReference>
<protein>
    <submittedName>
        <fullName evidence="1">Uncharacterized protein</fullName>
    </submittedName>
</protein>
<name>A0A1J4JHH5_9EUKA</name>
<organism evidence="1 2">
    <name type="scientific">Tritrichomonas foetus</name>
    <dbReference type="NCBI Taxonomy" id="1144522"/>
    <lineage>
        <taxon>Eukaryota</taxon>
        <taxon>Metamonada</taxon>
        <taxon>Parabasalia</taxon>
        <taxon>Tritrichomonadida</taxon>
        <taxon>Tritrichomonadidae</taxon>
        <taxon>Tritrichomonas</taxon>
    </lineage>
</organism>
<dbReference type="Gene3D" id="2.130.10.10">
    <property type="entry name" value="YVTN repeat-like/Quinoprotein amine dehydrogenase"/>
    <property type="match status" value="1"/>
</dbReference>
<keyword evidence="2" id="KW-1185">Reference proteome</keyword>
<proteinExistence type="predicted"/>
<dbReference type="InterPro" id="IPR036322">
    <property type="entry name" value="WD40_repeat_dom_sf"/>
</dbReference>
<reference evidence="1" key="1">
    <citation type="submission" date="2016-10" db="EMBL/GenBank/DDBJ databases">
        <authorList>
            <person name="Benchimol M."/>
            <person name="Almeida L.G."/>
            <person name="Vasconcelos A.T."/>
            <person name="Perreira-Neves A."/>
            <person name="Rosa I.A."/>
            <person name="Tasca T."/>
            <person name="Bogo M.R."/>
            <person name="de Souza W."/>
        </authorList>
    </citation>
    <scope>NUCLEOTIDE SEQUENCE [LARGE SCALE GENOMIC DNA]</scope>
    <source>
        <strain evidence="1">K</strain>
    </source>
</reference>
<dbReference type="InterPro" id="IPR050865">
    <property type="entry name" value="BEACH_Domain"/>
</dbReference>
<dbReference type="AlphaFoldDB" id="A0A1J4JHH5"/>
<dbReference type="VEuPathDB" id="TrichDB:TRFO_35000"/>
<dbReference type="InterPro" id="IPR015943">
    <property type="entry name" value="WD40/YVTN_repeat-like_dom_sf"/>
</dbReference>